<dbReference type="InterPro" id="IPR013783">
    <property type="entry name" value="Ig-like_fold"/>
</dbReference>
<reference evidence="1 2" key="1">
    <citation type="submission" date="2015-07" db="EMBL/GenBank/DDBJ databases">
        <title>Isolation and Genomic Characterization of a Novel Halophilic Metal-Reducing Deltaproteobacterium from the Deep Subsurface.</title>
        <authorList>
            <person name="Badalamenti J.P."/>
            <person name="Summers Z.M."/>
            <person name="Gralnick J.A."/>
            <person name="Bond D.R."/>
        </authorList>
    </citation>
    <scope>NUCLEOTIDE SEQUENCE [LARGE SCALE GENOMIC DNA]</scope>
    <source>
        <strain evidence="1 2">WTL</strain>
    </source>
</reference>
<dbReference type="Gene3D" id="2.60.40.10">
    <property type="entry name" value="Immunoglobulins"/>
    <property type="match status" value="1"/>
</dbReference>
<dbReference type="OrthoDB" id="262245at2"/>
<name>A0A0M3QFE5_9BACT</name>
<dbReference type="RefSeq" id="WP_053550090.1">
    <property type="nucleotide sequence ID" value="NZ_CP010802.1"/>
</dbReference>
<dbReference type="AlphaFoldDB" id="A0A0M3QFE5"/>
<dbReference type="InterPro" id="IPR015943">
    <property type="entry name" value="WD40/YVTN_repeat-like_dom_sf"/>
</dbReference>
<proteinExistence type="predicted"/>
<dbReference type="KEGG" id="des:DSOUD_1151"/>
<dbReference type="PATRIC" id="fig|1603606.3.peg.1258"/>
<evidence type="ECO:0008006" key="3">
    <source>
        <dbReference type="Google" id="ProtNLM"/>
    </source>
</evidence>
<dbReference type="InterPro" id="IPR035986">
    <property type="entry name" value="PKD_dom_sf"/>
</dbReference>
<dbReference type="Pfam" id="PF22352">
    <property type="entry name" value="K319L-like_PKD"/>
    <property type="match status" value="1"/>
</dbReference>
<organism evidence="1 2">
    <name type="scientific">Desulfuromonas soudanensis</name>
    <dbReference type="NCBI Taxonomy" id="1603606"/>
    <lineage>
        <taxon>Bacteria</taxon>
        <taxon>Pseudomonadati</taxon>
        <taxon>Thermodesulfobacteriota</taxon>
        <taxon>Desulfuromonadia</taxon>
        <taxon>Desulfuromonadales</taxon>
        <taxon>Desulfuromonadaceae</taxon>
        <taxon>Desulfuromonas</taxon>
    </lineage>
</organism>
<keyword evidence="2" id="KW-1185">Reference proteome</keyword>
<protein>
    <recommendedName>
        <fullName evidence="3">PKD domain-containing protein</fullName>
    </recommendedName>
</protein>
<dbReference type="Proteomes" id="UP000057158">
    <property type="component" value="Chromosome"/>
</dbReference>
<sequence length="431" mass="45720">MSNLTPSPVIDAGTDQYALTGKVVNLAGTSYDSAGGPLTYQWNLVSTPSGSATTLSGANTLTPSFTADLPGDYVLSLLADDGELQSQTDTVTVHANVINCTFDNPATLGMSGVIETSLSGDIVPLCDGWVLSANTTDNRVELQNVFTEEFERSVSVDGAVRDMEFDDESGLLYAVKKDLPSISRVDMQAGTANLIPLPSLPLDLALGGSNKLFVSLRSDPLNIYADYSSISLVNGATGSVLKTWPDTSFSADSILLAYDRSGQQLVAGEVWINPAELKRYAFDEGALTLNLVDQRGYVGTSAGDLQISPDGRHAAFTTGSGNGSVNPYTIFDFSTDDFGTVYGEWDTDAYPLSGSFSPDGNYFVATNGSAIQLFDVANHNLLAEYPVSCNGLLETEMVTRFSRGGNILFAYGTCTGASSSTGRIFWQVIEP</sequence>
<evidence type="ECO:0000313" key="2">
    <source>
        <dbReference type="Proteomes" id="UP000057158"/>
    </source>
</evidence>
<dbReference type="EMBL" id="CP010802">
    <property type="protein sequence ID" value="ALC15933.1"/>
    <property type="molecule type" value="Genomic_DNA"/>
</dbReference>
<gene>
    <name evidence="1" type="ORF">DSOUD_1151</name>
</gene>
<dbReference type="SUPFAM" id="SSF75011">
    <property type="entry name" value="3-carboxy-cis,cis-mucoante lactonizing enzyme"/>
    <property type="match status" value="1"/>
</dbReference>
<dbReference type="SUPFAM" id="SSF49299">
    <property type="entry name" value="PKD domain"/>
    <property type="match status" value="1"/>
</dbReference>
<dbReference type="Gene3D" id="2.130.10.10">
    <property type="entry name" value="YVTN repeat-like/Quinoprotein amine dehydrogenase"/>
    <property type="match status" value="1"/>
</dbReference>
<accession>A0A0M3QFE5</accession>
<evidence type="ECO:0000313" key="1">
    <source>
        <dbReference type="EMBL" id="ALC15933.1"/>
    </source>
</evidence>